<keyword evidence="3" id="KW-1185">Reference proteome</keyword>
<accession>D2PLP1</accession>
<reference evidence="3" key="1">
    <citation type="submission" date="2009-09" db="EMBL/GenBank/DDBJ databases">
        <title>The complete genome of Kribbella flavida DSM 17836.</title>
        <authorList>
            <consortium name="US DOE Joint Genome Institute (JGI-PGF)"/>
            <person name="Lucas S."/>
            <person name="Copeland A."/>
            <person name="Lapidus A."/>
            <person name="Glavina del Rio T."/>
            <person name="Dalin E."/>
            <person name="Tice H."/>
            <person name="Bruce D."/>
            <person name="Goodwin L."/>
            <person name="Pitluck S."/>
            <person name="Kyrpides N."/>
            <person name="Mavromatis K."/>
            <person name="Ivanova N."/>
            <person name="Saunders E."/>
            <person name="Brettin T."/>
            <person name="Detter J.C."/>
            <person name="Han C."/>
            <person name="Larimer F."/>
            <person name="Land M."/>
            <person name="Hauser L."/>
            <person name="Markowitz V."/>
            <person name="Cheng J.-F."/>
            <person name="Hugenholtz P."/>
            <person name="Woyke T."/>
            <person name="Wu D."/>
            <person name="Pukall R."/>
            <person name="Klenk H.-P."/>
            <person name="Eisen J.A."/>
        </authorList>
    </citation>
    <scope>NUCLEOTIDE SEQUENCE [LARGE SCALE GENOMIC DNA]</scope>
    <source>
        <strain evidence="3">DSM 17836 / JCM 10339 / NBRC 14399</strain>
    </source>
</reference>
<dbReference type="KEGG" id="kfl:Kfla_1573"/>
<keyword evidence="1" id="KW-1133">Transmembrane helix</keyword>
<feature type="transmembrane region" description="Helical" evidence="1">
    <location>
        <begin position="47"/>
        <end position="67"/>
    </location>
</feature>
<proteinExistence type="predicted"/>
<protein>
    <submittedName>
        <fullName evidence="2">Uncharacterized protein</fullName>
    </submittedName>
</protein>
<gene>
    <name evidence="2" type="ordered locus">Kfla_1573</name>
</gene>
<evidence type="ECO:0000256" key="1">
    <source>
        <dbReference type="SAM" id="Phobius"/>
    </source>
</evidence>
<feature type="transmembrane region" description="Helical" evidence="1">
    <location>
        <begin position="6"/>
        <end position="35"/>
    </location>
</feature>
<name>D2PLP1_KRIFD</name>
<dbReference type="Proteomes" id="UP000007967">
    <property type="component" value="Chromosome"/>
</dbReference>
<dbReference type="EMBL" id="CP001736">
    <property type="protein sequence ID" value="ADB30670.1"/>
    <property type="molecule type" value="Genomic_DNA"/>
</dbReference>
<evidence type="ECO:0000313" key="3">
    <source>
        <dbReference type="Proteomes" id="UP000007967"/>
    </source>
</evidence>
<sequence>MLWYVAVVAALLWGFPLFGWILAGLLGAVVLGSLVSQAFRRHRGFCWLGRGAWFGIAVPGVPLRALAALPSF</sequence>
<reference evidence="2 3" key="2">
    <citation type="journal article" date="2010" name="Stand. Genomic Sci.">
        <title>Complete genome sequence of Kribbella flavida type strain (IFO 14399).</title>
        <authorList>
            <person name="Pukall R."/>
            <person name="Lapidus A."/>
            <person name="Glavina Del Rio T."/>
            <person name="Copeland A."/>
            <person name="Tice H."/>
            <person name="Cheng J.-F."/>
            <person name="Lucas S."/>
            <person name="Chen F."/>
            <person name="Nolan M."/>
            <person name="LaButti K."/>
            <person name="Pati A."/>
            <person name="Ivanova N."/>
            <person name="Mavrommatis K."/>
            <person name="Mikhailova N."/>
            <person name="Pitluck S."/>
            <person name="Bruce D."/>
            <person name="Goodwin L."/>
            <person name="Land M."/>
            <person name="Hauser L."/>
            <person name="Chang Y.-J."/>
            <person name="Jeffries C.D."/>
            <person name="Chen A."/>
            <person name="Palaniappan K."/>
            <person name="Chain P."/>
            <person name="Rohde M."/>
            <person name="Goeker M."/>
            <person name="Bristow J."/>
            <person name="Eisen J.A."/>
            <person name="Markowitz V."/>
            <person name="Hugenholtz P."/>
            <person name="Kyrpides N.C."/>
            <person name="Klenk H.-P."/>
            <person name="Brettin T."/>
        </authorList>
    </citation>
    <scope>NUCLEOTIDE SEQUENCE [LARGE SCALE GENOMIC DNA]</scope>
    <source>
        <strain evidence="3">DSM 17836 / JCM 10339 / NBRC 14399</strain>
    </source>
</reference>
<organism evidence="2 3">
    <name type="scientific">Kribbella flavida (strain DSM 17836 / JCM 10339 / NBRC 14399)</name>
    <dbReference type="NCBI Taxonomy" id="479435"/>
    <lineage>
        <taxon>Bacteria</taxon>
        <taxon>Bacillati</taxon>
        <taxon>Actinomycetota</taxon>
        <taxon>Actinomycetes</taxon>
        <taxon>Propionibacteriales</taxon>
        <taxon>Kribbellaceae</taxon>
        <taxon>Kribbella</taxon>
    </lineage>
</organism>
<keyword evidence="1" id="KW-0812">Transmembrane</keyword>
<dbReference type="AlphaFoldDB" id="D2PLP1"/>
<keyword evidence="1" id="KW-0472">Membrane</keyword>
<dbReference type="HOGENOM" id="CLU_2717118_0_0_11"/>
<evidence type="ECO:0000313" key="2">
    <source>
        <dbReference type="EMBL" id="ADB30670.1"/>
    </source>
</evidence>